<keyword evidence="6 7" id="KW-0472">Membrane</keyword>
<dbReference type="GO" id="GO:0005886">
    <property type="term" value="C:plasma membrane"/>
    <property type="evidence" value="ECO:0007669"/>
    <property type="project" value="UniProtKB-SubCell"/>
</dbReference>
<evidence type="ECO:0000256" key="3">
    <source>
        <dbReference type="ARBA" id="ARBA00022475"/>
    </source>
</evidence>
<evidence type="ECO:0000256" key="7">
    <source>
        <dbReference type="SAM" id="Phobius"/>
    </source>
</evidence>
<evidence type="ECO:0000256" key="2">
    <source>
        <dbReference type="ARBA" id="ARBA00008929"/>
    </source>
</evidence>
<organism evidence="8 9">
    <name type="scientific">endosymbiont of Ridgeia piscesae</name>
    <dbReference type="NCBI Taxonomy" id="54398"/>
    <lineage>
        <taxon>Bacteria</taxon>
        <taxon>Pseudomonadati</taxon>
        <taxon>Pseudomonadota</taxon>
        <taxon>Gammaproteobacteria</taxon>
        <taxon>sulfur-oxidizing symbionts</taxon>
    </lineage>
</organism>
<feature type="non-terminal residue" evidence="8">
    <location>
        <position position="1"/>
    </location>
</feature>
<evidence type="ECO:0000256" key="6">
    <source>
        <dbReference type="ARBA" id="ARBA00023136"/>
    </source>
</evidence>
<dbReference type="PATRIC" id="fig|54398.4.peg.1567"/>
<feature type="transmembrane region" description="Helical" evidence="7">
    <location>
        <begin position="106"/>
        <end position="128"/>
    </location>
</feature>
<dbReference type="EMBL" id="LMXI01000395">
    <property type="protein sequence ID" value="KRT58181.1"/>
    <property type="molecule type" value="Genomic_DNA"/>
</dbReference>
<evidence type="ECO:0000256" key="5">
    <source>
        <dbReference type="ARBA" id="ARBA00022989"/>
    </source>
</evidence>
<evidence type="ECO:0000313" key="9">
    <source>
        <dbReference type="Proteomes" id="UP000051276"/>
    </source>
</evidence>
<dbReference type="Proteomes" id="UP000051276">
    <property type="component" value="Unassembled WGS sequence"/>
</dbReference>
<comment type="caution">
    <text evidence="8">The sequence shown here is derived from an EMBL/GenBank/DDBJ whole genome shotgun (WGS) entry which is preliminary data.</text>
</comment>
<keyword evidence="5 7" id="KW-1133">Transmembrane helix</keyword>
<dbReference type="STRING" id="54398.Ga0074115_12110"/>
<dbReference type="PANTHER" id="PTHR34856">
    <property type="entry name" value="PROTEIN NRFD"/>
    <property type="match status" value="1"/>
</dbReference>
<dbReference type="PANTHER" id="PTHR34856:SF2">
    <property type="entry name" value="PROTEIN NRFD"/>
    <property type="match status" value="1"/>
</dbReference>
<name>A0A0T5Z6R9_9GAMM</name>
<feature type="transmembrane region" description="Helical" evidence="7">
    <location>
        <begin position="185"/>
        <end position="211"/>
    </location>
</feature>
<accession>A0A0T5Z6R9</accession>
<evidence type="ECO:0000256" key="1">
    <source>
        <dbReference type="ARBA" id="ARBA00004651"/>
    </source>
</evidence>
<feature type="transmembrane region" description="Helical" evidence="7">
    <location>
        <begin position="66"/>
        <end position="86"/>
    </location>
</feature>
<dbReference type="Pfam" id="PF03916">
    <property type="entry name" value="NrfD"/>
    <property type="match status" value="1"/>
</dbReference>
<evidence type="ECO:0000256" key="4">
    <source>
        <dbReference type="ARBA" id="ARBA00022692"/>
    </source>
</evidence>
<gene>
    <name evidence="8" type="ORF">Ga0076813_12991</name>
</gene>
<dbReference type="AlphaFoldDB" id="A0A0T5Z6R9"/>
<comment type="subcellular location">
    <subcellularLocation>
        <location evidence="1">Cell membrane</location>
        <topology evidence="1">Multi-pass membrane protein</topology>
    </subcellularLocation>
</comment>
<protein>
    <submittedName>
        <fullName evidence="8">Polysulfide reductase, NrfD</fullName>
    </submittedName>
</protein>
<feature type="transmembrane region" description="Helical" evidence="7">
    <location>
        <begin position="31"/>
        <end position="54"/>
    </location>
</feature>
<keyword evidence="3" id="KW-1003">Cell membrane</keyword>
<proteinExistence type="inferred from homology"/>
<dbReference type="RefSeq" id="WP_199399674.1">
    <property type="nucleotide sequence ID" value="NZ_KQ556902.1"/>
</dbReference>
<reference evidence="8 9" key="1">
    <citation type="submission" date="2015-11" db="EMBL/GenBank/DDBJ databases">
        <title>The genome of Candidatus Endoriftia persephone in Ridgeia piscesae and population structure of the North Eastern Pacific vestimentiferan symbionts.</title>
        <authorList>
            <person name="Perez M."/>
            <person name="Juniper K.S."/>
        </authorList>
    </citation>
    <scope>NUCLEOTIDE SEQUENCE [LARGE SCALE GENOMIC DNA]</scope>
    <source>
        <strain evidence="8">Ind10</strain>
    </source>
</reference>
<feature type="transmembrane region" description="Helical" evidence="7">
    <location>
        <begin position="140"/>
        <end position="165"/>
    </location>
</feature>
<sequence>WRLMLTTGTGSIFGFLVAREAYDAAIMAPMFIIMSFSYGLAFFIITLQSAYAWGDRQLGDLRLAKLKNLLGVFIGAVLYFTLAYHLTNLYITQHHGIEAFILLNGGVYTVMFWLGQIVIGSLIPLVLIYSPAFVASRWAVAAASVMVLIGGFFQVYLIVIGGQVFPMTIFPGKEVIESSFYDGVINSYVPTFAEGALGVAGIAIAMALVAVGARMFKVFPESLEDPQ</sequence>
<comment type="similarity">
    <text evidence="2">Belongs to the NrfD family.</text>
</comment>
<dbReference type="InterPro" id="IPR005614">
    <property type="entry name" value="NrfD-like"/>
</dbReference>
<evidence type="ECO:0000313" key="8">
    <source>
        <dbReference type="EMBL" id="KRT58181.1"/>
    </source>
</evidence>
<keyword evidence="4 7" id="KW-0812">Transmembrane</keyword>
<dbReference type="InterPro" id="IPR052049">
    <property type="entry name" value="Electron_transfer_protein"/>
</dbReference>